<protein>
    <recommendedName>
        <fullName evidence="9">Reverse transcriptase domain-containing protein</fullName>
    </recommendedName>
</protein>
<keyword evidence="11" id="KW-1185">Reference proteome</keyword>
<dbReference type="Proteomes" id="UP000694523">
    <property type="component" value="Unplaced"/>
</dbReference>
<keyword evidence="3" id="KW-1003">Cell membrane</keyword>
<dbReference type="InterPro" id="IPR022248">
    <property type="entry name" value="TNF_rcpt_RELT"/>
</dbReference>
<dbReference type="Pfam" id="PF12606">
    <property type="entry name" value="RELT"/>
    <property type="match status" value="1"/>
</dbReference>
<dbReference type="PROSITE" id="PS50878">
    <property type="entry name" value="RT_POL"/>
    <property type="match status" value="1"/>
</dbReference>
<comment type="similarity">
    <text evidence="2">Belongs to the RELT family.</text>
</comment>
<feature type="coiled-coil region" evidence="7">
    <location>
        <begin position="43"/>
        <end position="70"/>
    </location>
</feature>
<dbReference type="Pfam" id="PF00078">
    <property type="entry name" value="RVT_1"/>
    <property type="match status" value="1"/>
</dbReference>
<evidence type="ECO:0000256" key="5">
    <source>
        <dbReference type="ARBA" id="ARBA00022989"/>
    </source>
</evidence>
<evidence type="ECO:0000313" key="10">
    <source>
        <dbReference type="Ensembl" id="ENSNMLP00000032216.1"/>
    </source>
</evidence>
<proteinExistence type="inferred from homology"/>
<name>A0A8C6UFP7_9GOBI</name>
<keyword evidence="7" id="KW-0175">Coiled coil</keyword>
<evidence type="ECO:0000256" key="1">
    <source>
        <dbReference type="ARBA" id="ARBA00004162"/>
    </source>
</evidence>
<dbReference type="GO" id="GO:0010811">
    <property type="term" value="P:positive regulation of cell-substrate adhesion"/>
    <property type="evidence" value="ECO:0007669"/>
    <property type="project" value="TreeGrafter"/>
</dbReference>
<evidence type="ECO:0000313" key="11">
    <source>
        <dbReference type="Proteomes" id="UP000694523"/>
    </source>
</evidence>
<dbReference type="AlphaFoldDB" id="A0A8C6UFP7"/>
<evidence type="ECO:0000256" key="7">
    <source>
        <dbReference type="SAM" id="Coils"/>
    </source>
</evidence>
<comment type="subcellular location">
    <subcellularLocation>
        <location evidence="1">Cell membrane</location>
        <topology evidence="1">Single-pass membrane protein</topology>
    </subcellularLocation>
</comment>
<dbReference type="GO" id="GO:1900745">
    <property type="term" value="P:positive regulation of p38MAPK cascade"/>
    <property type="evidence" value="ECO:0007669"/>
    <property type="project" value="InterPro"/>
</dbReference>
<evidence type="ECO:0000256" key="8">
    <source>
        <dbReference type="SAM" id="Phobius"/>
    </source>
</evidence>
<evidence type="ECO:0000256" key="6">
    <source>
        <dbReference type="ARBA" id="ARBA00023136"/>
    </source>
</evidence>
<dbReference type="PANTHER" id="PTHR31481">
    <property type="entry name" value="RELT-LIKE PROTEIN 2 RELL2"/>
    <property type="match status" value="1"/>
</dbReference>
<keyword evidence="5 8" id="KW-1133">Transmembrane helix</keyword>
<dbReference type="GO" id="GO:0005886">
    <property type="term" value="C:plasma membrane"/>
    <property type="evidence" value="ECO:0007669"/>
    <property type="project" value="UniProtKB-SubCell"/>
</dbReference>
<evidence type="ECO:0000256" key="3">
    <source>
        <dbReference type="ARBA" id="ARBA00022475"/>
    </source>
</evidence>
<accession>A0A8C6UFP7</accession>
<feature type="transmembrane region" description="Helical" evidence="8">
    <location>
        <begin position="18"/>
        <end position="37"/>
    </location>
</feature>
<dbReference type="Ensembl" id="ENSNMLT00000035882.1">
    <property type="protein sequence ID" value="ENSNMLP00000032216.1"/>
    <property type="gene ID" value="ENSNMLG00000020144.1"/>
</dbReference>
<keyword evidence="4 8" id="KW-0812">Transmembrane</keyword>
<dbReference type="PANTHER" id="PTHR31481:SF0">
    <property type="entry name" value="RELT-LIKE PROTEIN 2"/>
    <property type="match status" value="1"/>
</dbReference>
<dbReference type="InterPro" id="IPR042313">
    <property type="entry name" value="RELL2"/>
</dbReference>
<evidence type="ECO:0000256" key="4">
    <source>
        <dbReference type="ARBA" id="ARBA00022692"/>
    </source>
</evidence>
<evidence type="ECO:0000256" key="2">
    <source>
        <dbReference type="ARBA" id="ARBA00008688"/>
    </source>
</evidence>
<organism evidence="10 11">
    <name type="scientific">Neogobius melanostomus</name>
    <name type="common">round goby</name>
    <dbReference type="NCBI Taxonomy" id="47308"/>
    <lineage>
        <taxon>Eukaryota</taxon>
        <taxon>Metazoa</taxon>
        <taxon>Chordata</taxon>
        <taxon>Craniata</taxon>
        <taxon>Vertebrata</taxon>
        <taxon>Euteleostomi</taxon>
        <taxon>Actinopterygii</taxon>
        <taxon>Neopterygii</taxon>
        <taxon>Teleostei</taxon>
        <taxon>Neoteleostei</taxon>
        <taxon>Acanthomorphata</taxon>
        <taxon>Gobiaria</taxon>
        <taxon>Gobiiformes</taxon>
        <taxon>Gobioidei</taxon>
        <taxon>Gobiidae</taxon>
        <taxon>Benthophilinae</taxon>
        <taxon>Neogobiini</taxon>
        <taxon>Neogobius</taxon>
    </lineage>
</organism>
<evidence type="ECO:0000259" key="9">
    <source>
        <dbReference type="PROSITE" id="PS50878"/>
    </source>
</evidence>
<dbReference type="InterPro" id="IPR000477">
    <property type="entry name" value="RT_dom"/>
</dbReference>
<sequence>MSDLEEALQEETLPQPPYIIFVVVFLFFVTGLCGFLFCHMLKLKGYRCTMEEDEEKEEELVEELDGEELRPTSGICLCPANMEAFNEMLEKGKVCALHRRHPPHMHTVHSGSDLHNTCHLCAQSQSKRGRRPSRTPRLRQKPGEQTVFSLFNWETTVCEDGEFTSGYLDIGCGVPQGSVLGPKLFNLYINDIFNVSKLLKLVIFADDTNVFYSNDIIVI</sequence>
<reference evidence="10" key="2">
    <citation type="submission" date="2025-09" db="UniProtKB">
        <authorList>
            <consortium name="Ensembl"/>
        </authorList>
    </citation>
    <scope>IDENTIFICATION</scope>
</reference>
<feature type="domain" description="Reverse transcriptase" evidence="9">
    <location>
        <begin position="1"/>
        <end position="219"/>
    </location>
</feature>
<keyword evidence="6 8" id="KW-0472">Membrane</keyword>
<reference evidence="10" key="1">
    <citation type="submission" date="2025-08" db="UniProtKB">
        <authorList>
            <consortium name="Ensembl"/>
        </authorList>
    </citation>
    <scope>IDENTIFICATION</scope>
</reference>